<protein>
    <submittedName>
        <fullName evidence="1">Reverse transcriptase domain-containing protein</fullName>
    </submittedName>
</protein>
<dbReference type="PANTHER" id="PTHR33067">
    <property type="entry name" value="RNA-DIRECTED DNA POLYMERASE-RELATED"/>
    <property type="match status" value="1"/>
</dbReference>
<keyword evidence="1" id="KW-0808">Transferase</keyword>
<dbReference type="CDD" id="cd00303">
    <property type="entry name" value="retropepsin_like"/>
    <property type="match status" value="1"/>
</dbReference>
<dbReference type="AlphaFoldDB" id="A0A6L2N2C5"/>
<dbReference type="GO" id="GO:0003964">
    <property type="term" value="F:RNA-directed DNA polymerase activity"/>
    <property type="evidence" value="ECO:0007669"/>
    <property type="project" value="UniProtKB-KW"/>
</dbReference>
<comment type="caution">
    <text evidence="1">The sequence shown here is derived from an EMBL/GenBank/DDBJ whole genome shotgun (WGS) entry which is preliminary data.</text>
</comment>
<evidence type="ECO:0000313" key="1">
    <source>
        <dbReference type="EMBL" id="GEU78835.1"/>
    </source>
</evidence>
<reference evidence="1" key="1">
    <citation type="journal article" date="2019" name="Sci. Rep.">
        <title>Draft genome of Tanacetum cinerariifolium, the natural source of mosquito coil.</title>
        <authorList>
            <person name="Yamashiro T."/>
            <person name="Shiraishi A."/>
            <person name="Satake H."/>
            <person name="Nakayama K."/>
        </authorList>
    </citation>
    <scope>NUCLEOTIDE SEQUENCE</scope>
</reference>
<keyword evidence="1" id="KW-0695">RNA-directed DNA polymerase</keyword>
<accession>A0A6L2N2C5</accession>
<proteinExistence type="predicted"/>
<dbReference type="EMBL" id="BKCJ010007753">
    <property type="protein sequence ID" value="GEU78835.1"/>
    <property type="molecule type" value="Genomic_DNA"/>
</dbReference>
<sequence length="232" mass="26095">MALADLGASINLMTLYVWKKLSLPDLTPTRMTLELDTRSYAYPAGIAEDVFMQAGKFTFSADFVFVDYDVDPCVPLILGRSLLRTARALVDVHGEELISRDDPSIESNFETIDPILKKFIDKPTLDYLPPPGDDDDDDDDLFDLKSDNNEWKNLLYGDRYKDIDSEKDKNKDSKIKSLVIEAHIVESNDLLPQLLNSDSTLPIAPDYEDSHACGFVHRSLELQSLAYGNLIS</sequence>
<dbReference type="PANTHER" id="PTHR33067:SF35">
    <property type="entry name" value="ASPARTIC PEPTIDASE DDI1-TYPE DOMAIN-CONTAINING PROTEIN"/>
    <property type="match status" value="1"/>
</dbReference>
<dbReference type="InterPro" id="IPR021109">
    <property type="entry name" value="Peptidase_aspartic_dom_sf"/>
</dbReference>
<gene>
    <name evidence="1" type="ORF">Tci_050813</name>
</gene>
<dbReference type="Gene3D" id="2.40.70.10">
    <property type="entry name" value="Acid Proteases"/>
    <property type="match status" value="1"/>
</dbReference>
<organism evidence="1">
    <name type="scientific">Tanacetum cinerariifolium</name>
    <name type="common">Dalmatian daisy</name>
    <name type="synonym">Chrysanthemum cinerariifolium</name>
    <dbReference type="NCBI Taxonomy" id="118510"/>
    <lineage>
        <taxon>Eukaryota</taxon>
        <taxon>Viridiplantae</taxon>
        <taxon>Streptophyta</taxon>
        <taxon>Embryophyta</taxon>
        <taxon>Tracheophyta</taxon>
        <taxon>Spermatophyta</taxon>
        <taxon>Magnoliopsida</taxon>
        <taxon>eudicotyledons</taxon>
        <taxon>Gunneridae</taxon>
        <taxon>Pentapetalae</taxon>
        <taxon>asterids</taxon>
        <taxon>campanulids</taxon>
        <taxon>Asterales</taxon>
        <taxon>Asteraceae</taxon>
        <taxon>Asteroideae</taxon>
        <taxon>Anthemideae</taxon>
        <taxon>Anthemidinae</taxon>
        <taxon>Tanacetum</taxon>
    </lineage>
</organism>
<keyword evidence="1" id="KW-0548">Nucleotidyltransferase</keyword>
<name>A0A6L2N2C5_TANCI</name>